<feature type="region of interest" description="Disordered" evidence="10">
    <location>
        <begin position="51"/>
        <end position="72"/>
    </location>
</feature>
<keyword evidence="8 9" id="KW-0472">Membrane</keyword>
<evidence type="ECO:0000256" key="5">
    <source>
        <dbReference type="ARBA" id="ARBA00022792"/>
    </source>
</evidence>
<protein>
    <recommendedName>
        <fullName evidence="9">ATP synthase subunit b</fullName>
    </recommendedName>
</protein>
<comment type="similarity">
    <text evidence="1 9">Belongs to the eukaryotic ATPase B chain family.</text>
</comment>
<keyword evidence="12" id="KW-1185">Reference proteome</keyword>
<feature type="compositionally biased region" description="Basic and acidic residues" evidence="10">
    <location>
        <begin position="58"/>
        <end position="67"/>
    </location>
</feature>
<evidence type="ECO:0000256" key="7">
    <source>
        <dbReference type="ARBA" id="ARBA00023128"/>
    </source>
</evidence>
<keyword evidence="6 9" id="KW-0406">Ion transport</keyword>
<comment type="caution">
    <text evidence="11">The sequence shown here is derived from an EMBL/GenBank/DDBJ whole genome shotgun (WGS) entry which is preliminary data.</text>
</comment>
<evidence type="ECO:0000256" key="9">
    <source>
        <dbReference type="RuleBase" id="RU368017"/>
    </source>
</evidence>
<evidence type="ECO:0000256" key="1">
    <source>
        <dbReference type="ARBA" id="ARBA00007479"/>
    </source>
</evidence>
<dbReference type="SMR" id="A0A482X293"/>
<dbReference type="STRING" id="195883.A0A482X293"/>
<dbReference type="InterPro" id="IPR008688">
    <property type="entry name" value="ATP_synth_Bsub_B/MI25"/>
</dbReference>
<keyword evidence="3 9" id="KW-0138">CF(0)</keyword>
<dbReference type="PANTHER" id="PTHR12733">
    <property type="entry name" value="MITOCHONDRIAL ATP SYNTHASE B CHAIN"/>
    <property type="match status" value="1"/>
</dbReference>
<dbReference type="SUPFAM" id="SSF161060">
    <property type="entry name" value="ATP synthase B chain-like"/>
    <property type="match status" value="1"/>
</dbReference>
<dbReference type="InParanoid" id="A0A482X293"/>
<keyword evidence="2 9" id="KW-0813">Transport</keyword>
<keyword evidence="7 9" id="KW-0496">Mitochondrion</keyword>
<dbReference type="OrthoDB" id="67388at2759"/>
<proteinExistence type="inferred from homology"/>
<comment type="subcellular location">
    <subcellularLocation>
        <location evidence="9">Mitochondrion</location>
    </subcellularLocation>
    <subcellularLocation>
        <location evidence="9">Mitochondrion inner membrane</location>
    </subcellularLocation>
</comment>
<dbReference type="Pfam" id="PF05405">
    <property type="entry name" value="Mt_ATP-synt_B"/>
    <property type="match status" value="1"/>
</dbReference>
<evidence type="ECO:0000313" key="11">
    <source>
        <dbReference type="EMBL" id="RZF39985.1"/>
    </source>
</evidence>
<evidence type="ECO:0000256" key="4">
    <source>
        <dbReference type="ARBA" id="ARBA00022781"/>
    </source>
</evidence>
<comment type="function">
    <text evidence="9">Subunit b, of the mitochondrial membrane ATP synthase complex (F(1)F(0) ATP synthase or Complex V) that produces ATP from ADP in the presence of a proton gradient across the membrane which is generated by electron transport complexes of the respiratory chain. ATP synthase complex consist of a soluble F(1) head domain - the catalytic core - and a membrane F(1) domain - the membrane proton channel. These two domains are linked by a central stalk rotating inside the F(1) region and a stationary peripheral stalk. During catalysis, ATP synthesis in the catalytic domain of F(1) is coupled via a rotary mechanism of the central stalk subunits to proton translocation. In vivo, can only synthesize ATP although its ATP hydrolase activity can be activated artificially in vitro. Part of the complex F(0) domain. Part of the complex F(0) domain and the peripheric stalk, which acts as a stator to hold the catalytic alpha(3)beta(3) subcomplex and subunit a/ATP6 static relative to the rotary elements.</text>
</comment>
<evidence type="ECO:0000256" key="8">
    <source>
        <dbReference type="ARBA" id="ARBA00023136"/>
    </source>
</evidence>
<dbReference type="GO" id="GO:0005743">
    <property type="term" value="C:mitochondrial inner membrane"/>
    <property type="evidence" value="ECO:0007669"/>
    <property type="project" value="UniProtKB-SubCell"/>
</dbReference>
<accession>A0A482X293</accession>
<evidence type="ECO:0000256" key="2">
    <source>
        <dbReference type="ARBA" id="ARBA00022448"/>
    </source>
</evidence>
<dbReference type="FunCoup" id="A0A482X293">
    <property type="interactions" value="1055"/>
</dbReference>
<dbReference type="PANTHER" id="PTHR12733:SF3">
    <property type="entry name" value="ATP SYNTHASE F(0) COMPLEX SUBUNIT B1, MITOCHONDRIAL"/>
    <property type="match status" value="1"/>
</dbReference>
<dbReference type="GO" id="GO:0045259">
    <property type="term" value="C:proton-transporting ATP synthase complex"/>
    <property type="evidence" value="ECO:0007669"/>
    <property type="project" value="UniProtKB-KW"/>
</dbReference>
<evidence type="ECO:0000256" key="3">
    <source>
        <dbReference type="ARBA" id="ARBA00022547"/>
    </source>
</evidence>
<dbReference type="GO" id="GO:0046933">
    <property type="term" value="F:proton-transporting ATP synthase activity, rotational mechanism"/>
    <property type="evidence" value="ECO:0007669"/>
    <property type="project" value="TreeGrafter"/>
</dbReference>
<keyword evidence="5 9" id="KW-0999">Mitochondrion inner membrane</keyword>
<dbReference type="Proteomes" id="UP000291343">
    <property type="component" value="Unassembled WGS sequence"/>
</dbReference>
<dbReference type="EMBL" id="QKKF02019433">
    <property type="protein sequence ID" value="RZF39985.1"/>
    <property type="molecule type" value="Genomic_DNA"/>
</dbReference>
<dbReference type="InterPro" id="IPR013837">
    <property type="entry name" value="ATP_synth_F0_suB"/>
</dbReference>
<comment type="subunit">
    <text evidence="9">F-type ATPases have 2 components, CF(1) - the catalytic core - and CF(0) - the membrane proton channel. CF(1) and CF(0) have multiple subunits.</text>
</comment>
<reference evidence="11 12" key="1">
    <citation type="journal article" date="2017" name="Gigascience">
        <title>Genome sequence of the small brown planthopper, Laodelphax striatellus.</title>
        <authorList>
            <person name="Zhu J."/>
            <person name="Jiang F."/>
            <person name="Wang X."/>
            <person name="Yang P."/>
            <person name="Bao Y."/>
            <person name="Zhao W."/>
            <person name="Wang W."/>
            <person name="Lu H."/>
            <person name="Wang Q."/>
            <person name="Cui N."/>
            <person name="Li J."/>
            <person name="Chen X."/>
            <person name="Luo L."/>
            <person name="Yu J."/>
            <person name="Kang L."/>
            <person name="Cui F."/>
        </authorList>
    </citation>
    <scope>NUCLEOTIDE SEQUENCE [LARGE SCALE GENOMIC DNA]</scope>
    <source>
        <strain evidence="11">Lst14</strain>
    </source>
</reference>
<evidence type="ECO:0000313" key="12">
    <source>
        <dbReference type="Proteomes" id="UP000291343"/>
    </source>
</evidence>
<organism evidence="11 12">
    <name type="scientific">Laodelphax striatellus</name>
    <name type="common">Small brown planthopper</name>
    <name type="synonym">Delphax striatella</name>
    <dbReference type="NCBI Taxonomy" id="195883"/>
    <lineage>
        <taxon>Eukaryota</taxon>
        <taxon>Metazoa</taxon>
        <taxon>Ecdysozoa</taxon>
        <taxon>Arthropoda</taxon>
        <taxon>Hexapoda</taxon>
        <taxon>Insecta</taxon>
        <taxon>Pterygota</taxon>
        <taxon>Neoptera</taxon>
        <taxon>Paraneoptera</taxon>
        <taxon>Hemiptera</taxon>
        <taxon>Auchenorrhyncha</taxon>
        <taxon>Fulgoroidea</taxon>
        <taxon>Delphacidae</taxon>
        <taxon>Criomorphinae</taxon>
        <taxon>Laodelphax</taxon>
    </lineage>
</organism>
<dbReference type="AlphaFoldDB" id="A0A482X293"/>
<keyword evidence="4 9" id="KW-0375">Hydrogen ion transport</keyword>
<name>A0A482X293_LAOST</name>
<dbReference type="Gene3D" id="1.20.5.2210">
    <property type="match status" value="1"/>
</dbReference>
<evidence type="ECO:0000256" key="6">
    <source>
        <dbReference type="ARBA" id="ARBA00023065"/>
    </source>
</evidence>
<gene>
    <name evidence="11" type="ORF">LSTR_LSTR002388</name>
</gene>
<sequence length="278" mass="32183">MFSRLAFNCAKQVRPLVVAPVRHSGTEAAASSSQLMTKVAVAAPAASRQLSAAAGDRPPWEGPERDLVNFPRPQMPEEPGKVRYLFVPEEWFDFFYKKTGVTGPYVLGFGLFNYVMSKEIWLIEHEYYYVYAMAAIFYLGNKKFGKEIATFLDKEIEADDHHFEKDRLDKIANFNKSIEDEKTLQWQKEADKLIIEAKRENLALQQEAIFRERAMFAYQEIKRRLDYQSQKQLMERRIAQKHMVEWIVAHVLKAITPQQEAHTLKKCLVDLQAMSAKA</sequence>
<evidence type="ECO:0000256" key="10">
    <source>
        <dbReference type="SAM" id="MobiDB-lite"/>
    </source>
</evidence>